<evidence type="ECO:0000256" key="1">
    <source>
        <dbReference type="SAM" id="MobiDB-lite"/>
    </source>
</evidence>
<dbReference type="EMBL" id="SMMG02000006">
    <property type="protein sequence ID" value="KAA3470434.1"/>
    <property type="molecule type" value="Genomic_DNA"/>
</dbReference>
<proteinExistence type="predicted"/>
<protein>
    <submittedName>
        <fullName evidence="2">RVT_2 domain-containing protein</fullName>
    </submittedName>
</protein>
<dbReference type="PANTHER" id="PTHR11439">
    <property type="entry name" value="GAG-POL-RELATED RETROTRANSPOSON"/>
    <property type="match status" value="1"/>
</dbReference>
<feature type="region of interest" description="Disordered" evidence="1">
    <location>
        <begin position="1"/>
        <end position="29"/>
    </location>
</feature>
<accession>A0A5B6VN48</accession>
<evidence type="ECO:0000313" key="3">
    <source>
        <dbReference type="Proteomes" id="UP000325315"/>
    </source>
</evidence>
<gene>
    <name evidence="2" type="ORF">EPI10_016144</name>
</gene>
<reference evidence="3" key="1">
    <citation type="journal article" date="2019" name="Plant Biotechnol. J.">
        <title>Genome sequencing of the Australian wild diploid species Gossypium australe highlights disease resistance and delayed gland morphogenesis.</title>
        <authorList>
            <person name="Cai Y."/>
            <person name="Cai X."/>
            <person name="Wang Q."/>
            <person name="Wang P."/>
            <person name="Zhang Y."/>
            <person name="Cai C."/>
            <person name="Xu Y."/>
            <person name="Wang K."/>
            <person name="Zhou Z."/>
            <person name="Wang C."/>
            <person name="Geng S."/>
            <person name="Li B."/>
            <person name="Dong Q."/>
            <person name="Hou Y."/>
            <person name="Wang H."/>
            <person name="Ai P."/>
            <person name="Liu Z."/>
            <person name="Yi F."/>
            <person name="Sun M."/>
            <person name="An G."/>
            <person name="Cheng J."/>
            <person name="Zhang Y."/>
            <person name="Shi Q."/>
            <person name="Xie Y."/>
            <person name="Shi X."/>
            <person name="Chang Y."/>
            <person name="Huang F."/>
            <person name="Chen Y."/>
            <person name="Hong S."/>
            <person name="Mi L."/>
            <person name="Sun Q."/>
            <person name="Zhang L."/>
            <person name="Zhou B."/>
            <person name="Peng R."/>
            <person name="Zhang X."/>
            <person name="Liu F."/>
        </authorList>
    </citation>
    <scope>NUCLEOTIDE SEQUENCE [LARGE SCALE GENOMIC DNA]</scope>
    <source>
        <strain evidence="3">cv. PA1801</strain>
    </source>
</reference>
<dbReference type="PANTHER" id="PTHR11439:SF442">
    <property type="entry name" value="CYSTEINE-RICH RLK (RECEPTOR-LIKE PROTEIN KINASE) 8"/>
    <property type="match status" value="1"/>
</dbReference>
<name>A0A5B6VN48_9ROSI</name>
<keyword evidence="3" id="KW-1185">Reference proteome</keyword>
<comment type="caution">
    <text evidence="2">The sequence shown here is derived from an EMBL/GenBank/DDBJ whole genome shotgun (WGS) entry which is preliminary data.</text>
</comment>
<sequence>MNLKHNKNISKLKNENDLLSKTNHEHEEKVNKMQEKINELEKKNLDLHNILSKVHNDHEKQLELLKSRPGIMFSVRLCARYQSCPKESHLQAFKGLFRYLKDTSNLGLWYFRDSSFSWHAFSNADFGGCKIVRKSTSGACQFLGNMLISWFSKKQNSVVLPTTEA</sequence>
<dbReference type="Proteomes" id="UP000325315">
    <property type="component" value="Unassembled WGS sequence"/>
</dbReference>
<organism evidence="2 3">
    <name type="scientific">Gossypium australe</name>
    <dbReference type="NCBI Taxonomy" id="47621"/>
    <lineage>
        <taxon>Eukaryota</taxon>
        <taxon>Viridiplantae</taxon>
        <taxon>Streptophyta</taxon>
        <taxon>Embryophyta</taxon>
        <taxon>Tracheophyta</taxon>
        <taxon>Spermatophyta</taxon>
        <taxon>Magnoliopsida</taxon>
        <taxon>eudicotyledons</taxon>
        <taxon>Gunneridae</taxon>
        <taxon>Pentapetalae</taxon>
        <taxon>rosids</taxon>
        <taxon>malvids</taxon>
        <taxon>Malvales</taxon>
        <taxon>Malvaceae</taxon>
        <taxon>Malvoideae</taxon>
        <taxon>Gossypium</taxon>
    </lineage>
</organism>
<dbReference type="AlphaFoldDB" id="A0A5B6VN48"/>
<feature type="compositionally biased region" description="Basic residues" evidence="1">
    <location>
        <begin position="1"/>
        <end position="10"/>
    </location>
</feature>
<evidence type="ECO:0000313" key="2">
    <source>
        <dbReference type="EMBL" id="KAA3470434.1"/>
    </source>
</evidence>
<dbReference type="CDD" id="cd09272">
    <property type="entry name" value="RNase_HI_RT_Ty1"/>
    <property type="match status" value="1"/>
</dbReference>
<dbReference type="OrthoDB" id="418237at2759"/>
<feature type="compositionally biased region" description="Basic and acidic residues" evidence="1">
    <location>
        <begin position="12"/>
        <end position="29"/>
    </location>
</feature>